<evidence type="ECO:0000313" key="4">
    <source>
        <dbReference type="EMBL" id="BBG94993.1"/>
    </source>
</evidence>
<evidence type="ECO:0000256" key="2">
    <source>
        <dbReference type="SAM" id="MobiDB-lite"/>
    </source>
</evidence>
<dbReference type="Pfam" id="PF21485">
    <property type="entry name" value="IF5A-like_N"/>
    <property type="match status" value="1"/>
</dbReference>
<dbReference type="GO" id="GO:0008356">
    <property type="term" value="P:asymmetric cell division"/>
    <property type="evidence" value="ECO:0007669"/>
    <property type="project" value="InterPro"/>
</dbReference>
<reference evidence="4" key="1">
    <citation type="journal article" date="2019" name="Science">
        <title>Mutation of a bHLH transcription factor allowed almond domestication.</title>
        <authorList>
            <person name="Sanchez-Perez R."/>
            <person name="Pavan S."/>
            <person name="Mazzeo R."/>
            <person name="Moldovan C."/>
            <person name="Aiese Cigliano R."/>
            <person name="Del Cueto J."/>
            <person name="Ricciardi F."/>
            <person name="Lotti C."/>
            <person name="Ricciardi L."/>
            <person name="Dicenta F."/>
            <person name="Lopez-Marques R.L."/>
            <person name="Lindberg Moller B."/>
        </authorList>
    </citation>
    <scope>NUCLEOTIDE SEQUENCE</scope>
</reference>
<dbReference type="PANTHER" id="PTHR33476:SF22">
    <property type="entry name" value="PROTEIN POLAR LOCALIZATION DURING ASYMMETRIC DIVISION AND REDISTRIBUTION"/>
    <property type="match status" value="1"/>
</dbReference>
<dbReference type="PANTHER" id="PTHR33476">
    <property type="entry name" value="EMB|CAB62613.1"/>
    <property type="match status" value="1"/>
</dbReference>
<accession>A0A4Y1QSZ1</accession>
<organism evidence="4">
    <name type="scientific">Prunus dulcis</name>
    <name type="common">Almond</name>
    <name type="synonym">Amygdalus dulcis</name>
    <dbReference type="NCBI Taxonomy" id="3755"/>
    <lineage>
        <taxon>Eukaryota</taxon>
        <taxon>Viridiplantae</taxon>
        <taxon>Streptophyta</taxon>
        <taxon>Embryophyta</taxon>
        <taxon>Tracheophyta</taxon>
        <taxon>Spermatophyta</taxon>
        <taxon>Magnoliopsida</taxon>
        <taxon>eudicotyledons</taxon>
        <taxon>Gunneridae</taxon>
        <taxon>Pentapetalae</taxon>
        <taxon>rosids</taxon>
        <taxon>fabids</taxon>
        <taxon>Rosales</taxon>
        <taxon>Rosaceae</taxon>
        <taxon>Amygdaloideae</taxon>
        <taxon>Amygdaleae</taxon>
        <taxon>Prunus</taxon>
    </lineage>
</organism>
<evidence type="ECO:0000259" key="3">
    <source>
        <dbReference type="Pfam" id="PF21485"/>
    </source>
</evidence>
<gene>
    <name evidence="4" type="ORF">Prudu_003414</name>
</gene>
<name>A0A4Y1QSZ1_PRUDU</name>
<evidence type="ECO:0000256" key="1">
    <source>
        <dbReference type="SAM" id="Coils"/>
    </source>
</evidence>
<dbReference type="Gene3D" id="2.30.30.30">
    <property type="match status" value="1"/>
</dbReference>
<dbReference type="InterPro" id="IPR048670">
    <property type="entry name" value="IF5A-like_N"/>
</dbReference>
<feature type="coiled-coil region" evidence="1">
    <location>
        <begin position="240"/>
        <end position="267"/>
    </location>
</feature>
<feature type="domain" description="Translation initiation factor 5A-like N-terminal" evidence="3">
    <location>
        <begin position="431"/>
        <end position="462"/>
    </location>
</feature>
<keyword evidence="1" id="KW-0175">Coiled coil</keyword>
<dbReference type="InterPro" id="IPR014722">
    <property type="entry name" value="Rib_uL2_dom2"/>
</dbReference>
<protein>
    <submittedName>
        <fullName evidence="4">WRKY family transcription factor</fullName>
    </submittedName>
</protein>
<dbReference type="InterPro" id="IPR040348">
    <property type="entry name" value="POLAR-like"/>
</dbReference>
<feature type="coiled-coil region" evidence="1">
    <location>
        <begin position="308"/>
        <end position="347"/>
    </location>
</feature>
<dbReference type="AlphaFoldDB" id="A0A4Y1QSZ1"/>
<feature type="region of interest" description="Disordered" evidence="2">
    <location>
        <begin position="366"/>
        <end position="400"/>
    </location>
</feature>
<dbReference type="EMBL" id="AP019297">
    <property type="protein sequence ID" value="BBG94993.1"/>
    <property type="molecule type" value="Genomic_DNA"/>
</dbReference>
<proteinExistence type="predicted"/>
<sequence>MEKNDDRFFKTLILSPFRYSKTRHIRIADILVDEEEGSETGGYDCVGDFNMDGIGDHPKDDRLMALQCSTPRRIISRWLSSLRRSKRRRSDVVRSQKIFKEVARRETGDESTHASCSTHGLKQSGQFVKDNGSFNLGVACGLIYLIVASKNELTKMVELRTQMELLLQNAKEGLQSKNAPFDAKPLELNEMNIASSTTDFHQASSSSSDSQFSLQSGVVRDVCSEYIRNEEGEGDRDECVAGMDQLEAELEAELERLQLQLDSENDSSNSEYPQQRLKASRDCALVIDCDEAEPPDYAEMPCDYGVPALELERRLHQVLEARQEERIKELEVALEYAKRKLHEKEIEVSWWKETATAALVSHHVPDPSASIASQHDPENKNKQQPRGVRISGPSKVDTMSNISIQGMLEEEKPRKLKALGIPRWMLEPGASETCPQQAGTIRKNCHQGRPCKVAEVSTSKTEQDRQIKVLVQKVGYRLQFVY</sequence>